<keyword evidence="1" id="KW-0472">Membrane</keyword>
<keyword evidence="1" id="KW-0812">Transmembrane</keyword>
<evidence type="ECO:0000256" key="1">
    <source>
        <dbReference type="SAM" id="Phobius"/>
    </source>
</evidence>
<keyword evidence="1" id="KW-1133">Transmembrane helix</keyword>
<keyword evidence="3" id="KW-1185">Reference proteome</keyword>
<reference evidence="2 3" key="1">
    <citation type="journal article" date="2019" name="Emerg. Microbes Infect.">
        <title>Comprehensive subspecies identification of 175 nontuberculous mycobacteria species based on 7547 genomic profiles.</title>
        <authorList>
            <person name="Matsumoto Y."/>
            <person name="Kinjo T."/>
            <person name="Motooka D."/>
            <person name="Nabeya D."/>
            <person name="Jung N."/>
            <person name="Uechi K."/>
            <person name="Horii T."/>
            <person name="Iida T."/>
            <person name="Fujita J."/>
            <person name="Nakamura S."/>
        </authorList>
    </citation>
    <scope>NUCLEOTIDE SEQUENCE [LARGE SCALE GENOMIC DNA]</scope>
    <source>
        <strain evidence="2 3">JCM 17783</strain>
    </source>
</reference>
<proteinExistence type="predicted"/>
<sequence length="88" mass="9045">MVAEETHRGTLIALSSTLVAVETMALAAVLGNMAQNHSTIWPDVVVLILAIGAALASLTAPPSETRRAVAPRVRSFPAASPAMALQAV</sequence>
<feature type="transmembrane region" description="Helical" evidence="1">
    <location>
        <begin position="12"/>
        <end position="34"/>
    </location>
</feature>
<dbReference type="Proteomes" id="UP000467130">
    <property type="component" value="Chromosome"/>
</dbReference>
<feature type="transmembrane region" description="Helical" evidence="1">
    <location>
        <begin position="40"/>
        <end position="58"/>
    </location>
</feature>
<dbReference type="AlphaFoldDB" id="A0A7I7Q8V9"/>
<accession>A0A7I7Q8V9</accession>
<evidence type="ECO:0000313" key="2">
    <source>
        <dbReference type="EMBL" id="BBY22477.1"/>
    </source>
</evidence>
<dbReference type="EMBL" id="AP022587">
    <property type="protein sequence ID" value="BBY22477.1"/>
    <property type="molecule type" value="Genomic_DNA"/>
</dbReference>
<evidence type="ECO:0000313" key="3">
    <source>
        <dbReference type="Proteomes" id="UP000467130"/>
    </source>
</evidence>
<protein>
    <submittedName>
        <fullName evidence="2">Uncharacterized protein</fullName>
    </submittedName>
</protein>
<name>A0A7I7Q8V9_9MYCO</name>
<organism evidence="2 3">
    <name type="scientific">Mycobacterium stomatepiae</name>
    <dbReference type="NCBI Taxonomy" id="470076"/>
    <lineage>
        <taxon>Bacteria</taxon>
        <taxon>Bacillati</taxon>
        <taxon>Actinomycetota</taxon>
        <taxon>Actinomycetes</taxon>
        <taxon>Mycobacteriales</taxon>
        <taxon>Mycobacteriaceae</taxon>
        <taxon>Mycobacterium</taxon>
        <taxon>Mycobacterium simiae complex</taxon>
    </lineage>
</organism>
<dbReference type="KEGG" id="msto:MSTO_26820"/>
<gene>
    <name evidence="2" type="ORF">MSTO_26820</name>
</gene>